<evidence type="ECO:0000256" key="6">
    <source>
        <dbReference type="SAM" id="Phobius"/>
    </source>
</evidence>
<comment type="subcellular location">
    <subcellularLocation>
        <location evidence="1">Endoplasmic reticulum membrane</location>
        <topology evidence="1">Multi-pass membrane protein</topology>
    </subcellularLocation>
</comment>
<accession>A0A9W9W3M2</accession>
<evidence type="ECO:0000256" key="3">
    <source>
        <dbReference type="ARBA" id="ARBA00022824"/>
    </source>
</evidence>
<dbReference type="Pfam" id="PF11779">
    <property type="entry name" value="SPT_ssu-like"/>
    <property type="match status" value="1"/>
</dbReference>
<keyword evidence="3" id="KW-0256">Endoplasmic reticulum</keyword>
<dbReference type="GO" id="GO:0005789">
    <property type="term" value="C:endoplasmic reticulum membrane"/>
    <property type="evidence" value="ECO:0007669"/>
    <property type="project" value="UniProtKB-SubCell"/>
</dbReference>
<evidence type="ECO:0000313" key="7">
    <source>
        <dbReference type="EMBL" id="KAJ5398079.1"/>
    </source>
</evidence>
<dbReference type="RefSeq" id="XP_056490131.1">
    <property type="nucleotide sequence ID" value="XM_056630829.1"/>
</dbReference>
<keyword evidence="5 6" id="KW-0472">Membrane</keyword>
<evidence type="ECO:0000256" key="1">
    <source>
        <dbReference type="ARBA" id="ARBA00004477"/>
    </source>
</evidence>
<name>A0A9W9W3M2_9EURO</name>
<feature type="transmembrane region" description="Helical" evidence="6">
    <location>
        <begin position="84"/>
        <end position="104"/>
    </location>
</feature>
<dbReference type="Proteomes" id="UP001147747">
    <property type="component" value="Unassembled WGS sequence"/>
</dbReference>
<keyword evidence="8" id="KW-1185">Reference proteome</keyword>
<protein>
    <submittedName>
        <fullName evidence="7">Uncharacterized protein</fullName>
    </submittedName>
</protein>
<comment type="caution">
    <text evidence="7">The sequence shown here is derived from an EMBL/GenBank/DDBJ whole genome shotgun (WGS) entry which is preliminary data.</text>
</comment>
<dbReference type="AlphaFoldDB" id="A0A9W9W3M2"/>
<evidence type="ECO:0000256" key="5">
    <source>
        <dbReference type="ARBA" id="ARBA00023136"/>
    </source>
</evidence>
<reference evidence="7" key="1">
    <citation type="submission" date="2022-12" db="EMBL/GenBank/DDBJ databases">
        <authorList>
            <person name="Petersen C."/>
        </authorList>
    </citation>
    <scope>NUCLEOTIDE SEQUENCE</scope>
    <source>
        <strain evidence="7">IBT 29677</strain>
    </source>
</reference>
<evidence type="ECO:0000256" key="2">
    <source>
        <dbReference type="ARBA" id="ARBA00022692"/>
    </source>
</evidence>
<evidence type="ECO:0000256" key="4">
    <source>
        <dbReference type="ARBA" id="ARBA00022989"/>
    </source>
</evidence>
<proteinExistence type="predicted"/>
<dbReference type="InterPro" id="IPR024512">
    <property type="entry name" value="Ser_palmitoyltrfase_ssu-like"/>
</dbReference>
<dbReference type="GeneID" id="81369809"/>
<keyword evidence="4 6" id="KW-1133">Transmembrane helix</keyword>
<sequence>MATMTTTTKIQTCYTSTTTNVSHAPTAMDELLTRYSSSMTNASNTLRKKGRSPFQRVADRVRLEYYRYEVTFGLYVMTPTEKCVANTFVLIVLSLLLWALLLYFPILLFHKLTRAVWLVTGHSDEASATLRMIDMHGNTISTTSVAEIILPSWSR</sequence>
<reference evidence="7" key="2">
    <citation type="journal article" date="2023" name="IMA Fungus">
        <title>Comparative genomic study of the Penicillium genus elucidates a diverse pangenome and 15 lateral gene transfer events.</title>
        <authorList>
            <person name="Petersen C."/>
            <person name="Sorensen T."/>
            <person name="Nielsen M.R."/>
            <person name="Sondergaard T.E."/>
            <person name="Sorensen J.L."/>
            <person name="Fitzpatrick D.A."/>
            <person name="Frisvad J.C."/>
            <person name="Nielsen K.L."/>
        </authorList>
    </citation>
    <scope>NUCLEOTIDE SEQUENCE</scope>
    <source>
        <strain evidence="7">IBT 29677</strain>
    </source>
</reference>
<evidence type="ECO:0000313" key="8">
    <source>
        <dbReference type="Proteomes" id="UP001147747"/>
    </source>
</evidence>
<dbReference type="EMBL" id="JAPZBU010000006">
    <property type="protein sequence ID" value="KAJ5398079.1"/>
    <property type="molecule type" value="Genomic_DNA"/>
</dbReference>
<gene>
    <name evidence="7" type="ORF">N7509_006192</name>
</gene>
<organism evidence="7 8">
    <name type="scientific">Penicillium cosmopolitanum</name>
    <dbReference type="NCBI Taxonomy" id="1131564"/>
    <lineage>
        <taxon>Eukaryota</taxon>
        <taxon>Fungi</taxon>
        <taxon>Dikarya</taxon>
        <taxon>Ascomycota</taxon>
        <taxon>Pezizomycotina</taxon>
        <taxon>Eurotiomycetes</taxon>
        <taxon>Eurotiomycetidae</taxon>
        <taxon>Eurotiales</taxon>
        <taxon>Aspergillaceae</taxon>
        <taxon>Penicillium</taxon>
    </lineage>
</organism>
<keyword evidence="2 6" id="KW-0812">Transmembrane</keyword>
<dbReference type="OrthoDB" id="202672at2759"/>